<name>A0A235B556_9BACL</name>
<evidence type="ECO:0000313" key="1">
    <source>
        <dbReference type="EMBL" id="OYD07436.1"/>
    </source>
</evidence>
<dbReference type="OrthoDB" id="876778at2"/>
<proteinExistence type="predicted"/>
<accession>A0A235B556</accession>
<comment type="caution">
    <text evidence="1">The sequence shown here is derived from an EMBL/GenBank/DDBJ whole genome shotgun (WGS) entry which is preliminary data.</text>
</comment>
<keyword evidence="2" id="KW-1185">Reference proteome</keyword>
<sequence length="151" mass="17276">MFEKDPKVYRLLECDDHGNYIGLDGVREQVDEITPSRLEGVTRLSFHGNRAVRFEATLTLLGWFEPVALDACKAILDSNLMNEGPPLSPHRLWEVDCSYEELASQLVGGVGIYSWNTQKKLLRWLIKIKKAADQVMVSSFLCFTFIRLDRL</sequence>
<dbReference type="RefSeq" id="WP_094264673.1">
    <property type="nucleotide sequence ID" value="NZ_NOWF01000006.1"/>
</dbReference>
<evidence type="ECO:0000313" key="2">
    <source>
        <dbReference type="Proteomes" id="UP000215459"/>
    </source>
</evidence>
<gene>
    <name evidence="1" type="ORF">CHM34_11060</name>
</gene>
<dbReference type="Proteomes" id="UP000215459">
    <property type="component" value="Unassembled WGS sequence"/>
</dbReference>
<organism evidence="1 2">
    <name type="scientific">Paludifilum halophilum</name>
    <dbReference type="NCBI Taxonomy" id="1642702"/>
    <lineage>
        <taxon>Bacteria</taxon>
        <taxon>Bacillati</taxon>
        <taxon>Bacillota</taxon>
        <taxon>Bacilli</taxon>
        <taxon>Bacillales</taxon>
        <taxon>Thermoactinomycetaceae</taxon>
        <taxon>Paludifilum</taxon>
    </lineage>
</organism>
<dbReference type="AlphaFoldDB" id="A0A235B556"/>
<reference evidence="1 2" key="1">
    <citation type="submission" date="2017-07" db="EMBL/GenBank/DDBJ databases">
        <title>The genome sequence of Paludifilum halophilum highlights mechanisms for microbial adaptation to high salt environemnts.</title>
        <authorList>
            <person name="Belbahri L."/>
        </authorList>
    </citation>
    <scope>NUCLEOTIDE SEQUENCE [LARGE SCALE GENOMIC DNA]</scope>
    <source>
        <strain evidence="1 2">DSM 102817</strain>
    </source>
</reference>
<protein>
    <submittedName>
        <fullName evidence="1">Uncharacterized protein</fullName>
    </submittedName>
</protein>
<dbReference type="EMBL" id="NOWF01000006">
    <property type="protein sequence ID" value="OYD07436.1"/>
    <property type="molecule type" value="Genomic_DNA"/>
</dbReference>